<dbReference type="AlphaFoldDB" id="A0A9P7N1B0"/>
<sequence>MPSPATHNHNSMYEKPVPRPAKSPAKTAQIRIQNRRREYLERHPAYFDGEDREFA</sequence>
<protein>
    <submittedName>
        <fullName evidence="2">Uncharacterized protein</fullName>
    </submittedName>
</protein>
<gene>
    <name evidence="2" type="ORF">E4U43_006684</name>
</gene>
<feature type="region of interest" description="Disordered" evidence="1">
    <location>
        <begin position="1"/>
        <end position="55"/>
    </location>
</feature>
<evidence type="ECO:0000313" key="2">
    <source>
        <dbReference type="EMBL" id="KAG5980880.1"/>
    </source>
</evidence>
<dbReference type="OrthoDB" id="333176at2759"/>
<dbReference type="EMBL" id="SRPW01004691">
    <property type="protein sequence ID" value="KAG5980880.1"/>
    <property type="molecule type" value="Genomic_DNA"/>
</dbReference>
<reference evidence="2" key="1">
    <citation type="journal article" date="2020" name="bioRxiv">
        <title>Whole genome comparisons of ergot fungi reveals the divergence and evolution of species within the genus Claviceps are the result of varying mechanisms driving genome evolution and host range expansion.</title>
        <authorList>
            <person name="Wyka S.A."/>
            <person name="Mondo S.J."/>
            <person name="Liu M."/>
            <person name="Dettman J."/>
            <person name="Nalam V."/>
            <person name="Broders K.D."/>
        </authorList>
    </citation>
    <scope>NUCLEOTIDE SEQUENCE</scope>
    <source>
        <strain evidence="2">CCC 602</strain>
    </source>
</reference>
<feature type="compositionally biased region" description="Basic and acidic residues" evidence="1">
    <location>
        <begin position="35"/>
        <end position="45"/>
    </location>
</feature>
<evidence type="ECO:0000313" key="3">
    <source>
        <dbReference type="Proteomes" id="UP000748025"/>
    </source>
</evidence>
<dbReference type="Proteomes" id="UP000748025">
    <property type="component" value="Unassembled WGS sequence"/>
</dbReference>
<proteinExistence type="predicted"/>
<feature type="non-terminal residue" evidence="2">
    <location>
        <position position="55"/>
    </location>
</feature>
<organism evidence="2 3">
    <name type="scientific">Claviceps pusilla</name>
    <dbReference type="NCBI Taxonomy" id="123648"/>
    <lineage>
        <taxon>Eukaryota</taxon>
        <taxon>Fungi</taxon>
        <taxon>Dikarya</taxon>
        <taxon>Ascomycota</taxon>
        <taxon>Pezizomycotina</taxon>
        <taxon>Sordariomycetes</taxon>
        <taxon>Hypocreomycetidae</taxon>
        <taxon>Hypocreales</taxon>
        <taxon>Clavicipitaceae</taxon>
        <taxon>Claviceps</taxon>
    </lineage>
</organism>
<feature type="compositionally biased region" description="Polar residues" evidence="1">
    <location>
        <begin position="1"/>
        <end position="11"/>
    </location>
</feature>
<name>A0A9P7N1B0_9HYPO</name>
<comment type="caution">
    <text evidence="2">The sequence shown here is derived from an EMBL/GenBank/DDBJ whole genome shotgun (WGS) entry which is preliminary data.</text>
</comment>
<evidence type="ECO:0000256" key="1">
    <source>
        <dbReference type="SAM" id="MobiDB-lite"/>
    </source>
</evidence>
<keyword evidence="3" id="KW-1185">Reference proteome</keyword>
<accession>A0A9P7N1B0</accession>